<dbReference type="OrthoDB" id="7630309at2"/>
<dbReference type="RefSeq" id="WP_117003470.1">
    <property type="nucleotide sequence ID" value="NZ_QLIQ01000028.1"/>
</dbReference>
<evidence type="ECO:0000313" key="3">
    <source>
        <dbReference type="Proteomes" id="UP000636949"/>
    </source>
</evidence>
<keyword evidence="3" id="KW-1185">Reference proteome</keyword>
<dbReference type="Proteomes" id="UP000636949">
    <property type="component" value="Unassembled WGS sequence"/>
</dbReference>
<dbReference type="AlphaFoldDB" id="A0A8J2Z641"/>
<sequence>MISKLSIQTILFILFSSALQVYAAPYKDCSGGISVDGLFDYWHQTQDNQSGQMILTKKLTNNSCKSALYYIVKLYRVENPFNENGQKEKSIEMTPKDMSESIFITPSRLIILPKHSAQVRLIMPKGHNNNDLAFYRVSFQPVIPEKKYGFDIDEDELEKLRAQTVVGMGVSTAIVIEPKIPNYTSELVQSDNIITMKNKGNSLLMYSLSGQCIPSKETTNMPENNLAIRVACSKDGYTTYKVRLYPNNERILDLSNFKSEVIITKLMGEEQSREYINITN</sequence>
<keyword evidence="1" id="KW-0732">Signal</keyword>
<feature type="signal peptide" evidence="1">
    <location>
        <begin position="1"/>
        <end position="23"/>
    </location>
</feature>
<dbReference type="EMBL" id="BMJS01000028">
    <property type="protein sequence ID" value="GGG03728.1"/>
    <property type="molecule type" value="Genomic_DNA"/>
</dbReference>
<name>A0A8J2Z641_9GAMM</name>
<gene>
    <name evidence="2" type="ORF">GCM10010995_21460</name>
</gene>
<evidence type="ECO:0000313" key="2">
    <source>
        <dbReference type="EMBL" id="GGG03728.1"/>
    </source>
</evidence>
<protein>
    <submittedName>
        <fullName evidence="2">Uncharacterized protein</fullName>
    </submittedName>
</protein>
<dbReference type="InterPro" id="IPR013783">
    <property type="entry name" value="Ig-like_fold"/>
</dbReference>
<dbReference type="Gene3D" id="2.60.40.10">
    <property type="entry name" value="Immunoglobulins"/>
    <property type="match status" value="1"/>
</dbReference>
<feature type="chain" id="PRO_5035150376" evidence="1">
    <location>
        <begin position="24"/>
        <end position="280"/>
    </location>
</feature>
<comment type="caution">
    <text evidence="2">The sequence shown here is derived from an EMBL/GenBank/DDBJ whole genome shotgun (WGS) entry which is preliminary data.</text>
</comment>
<reference evidence="2" key="2">
    <citation type="submission" date="2020-09" db="EMBL/GenBank/DDBJ databases">
        <authorList>
            <person name="Sun Q."/>
            <person name="Zhou Y."/>
        </authorList>
    </citation>
    <scope>NUCLEOTIDE SEQUENCE</scope>
    <source>
        <strain evidence="2">CGMCC 1.15758</strain>
    </source>
</reference>
<organism evidence="2 3">
    <name type="scientific">Cysteiniphilum litorale</name>
    <dbReference type="NCBI Taxonomy" id="2056700"/>
    <lineage>
        <taxon>Bacteria</taxon>
        <taxon>Pseudomonadati</taxon>
        <taxon>Pseudomonadota</taxon>
        <taxon>Gammaproteobacteria</taxon>
        <taxon>Thiotrichales</taxon>
        <taxon>Fastidiosibacteraceae</taxon>
        <taxon>Cysteiniphilum</taxon>
    </lineage>
</organism>
<accession>A0A8J2Z641</accession>
<proteinExistence type="predicted"/>
<evidence type="ECO:0000256" key="1">
    <source>
        <dbReference type="SAM" id="SignalP"/>
    </source>
</evidence>
<reference evidence="2" key="1">
    <citation type="journal article" date="2014" name="Int. J. Syst. Evol. Microbiol.">
        <title>Complete genome sequence of Corynebacterium casei LMG S-19264T (=DSM 44701T), isolated from a smear-ripened cheese.</title>
        <authorList>
            <consortium name="US DOE Joint Genome Institute (JGI-PGF)"/>
            <person name="Walter F."/>
            <person name="Albersmeier A."/>
            <person name="Kalinowski J."/>
            <person name="Ruckert C."/>
        </authorList>
    </citation>
    <scope>NUCLEOTIDE SEQUENCE</scope>
    <source>
        <strain evidence="2">CGMCC 1.15758</strain>
    </source>
</reference>